<sequence length="135" mass="14915">MLENSLRHVKDAVQSAWDSGADKGRREMLEISAWKVAQVVLMARELDRAEGELRAFIDRLNEDEQASLVAVMWIGRDSFTVDDIGEALMTAKTENTVPTADYLLGSPHLSDHLENGMEALGLSLSDEEDDLVRGG</sequence>
<dbReference type="STRING" id="321267.SHM7688_00626"/>
<organism evidence="1 2">
    <name type="scientific">Shimia marina</name>
    <dbReference type="NCBI Taxonomy" id="321267"/>
    <lineage>
        <taxon>Bacteria</taxon>
        <taxon>Pseudomonadati</taxon>
        <taxon>Pseudomonadota</taxon>
        <taxon>Alphaproteobacteria</taxon>
        <taxon>Rhodobacterales</taxon>
        <taxon>Roseobacteraceae</taxon>
    </lineage>
</organism>
<reference evidence="1 2" key="1">
    <citation type="submission" date="2015-09" db="EMBL/GenBank/DDBJ databases">
        <authorList>
            <consortium name="Swine Surveillance"/>
        </authorList>
    </citation>
    <scope>NUCLEOTIDE SEQUENCE [LARGE SCALE GENOMIC DNA]</scope>
    <source>
        <strain evidence="1 2">CECT 7688</strain>
    </source>
</reference>
<dbReference type="Pfam" id="PF12616">
    <property type="entry name" value="DUF3775"/>
    <property type="match status" value="1"/>
</dbReference>
<keyword evidence="2" id="KW-1185">Reference proteome</keyword>
<dbReference type="EMBL" id="CYPW01000006">
    <property type="protein sequence ID" value="CUH51192.1"/>
    <property type="molecule type" value="Genomic_DNA"/>
</dbReference>
<dbReference type="Proteomes" id="UP000054823">
    <property type="component" value="Unassembled WGS sequence"/>
</dbReference>
<protein>
    <recommendedName>
        <fullName evidence="3">DUF3775 domain-containing protein</fullName>
    </recommendedName>
</protein>
<proteinExistence type="predicted"/>
<gene>
    <name evidence="1" type="ORF">SHM7688_00626</name>
</gene>
<evidence type="ECO:0000313" key="1">
    <source>
        <dbReference type="EMBL" id="CUH51192.1"/>
    </source>
</evidence>
<name>A0A0P1EL89_9RHOB</name>
<dbReference type="AlphaFoldDB" id="A0A0P1EL89"/>
<accession>A0A0P1EL89</accession>
<evidence type="ECO:0008006" key="3">
    <source>
        <dbReference type="Google" id="ProtNLM"/>
    </source>
</evidence>
<dbReference type="InterPro" id="IPR022254">
    <property type="entry name" value="DUF3775"/>
</dbReference>
<evidence type="ECO:0000313" key="2">
    <source>
        <dbReference type="Proteomes" id="UP000054823"/>
    </source>
</evidence>